<dbReference type="Gene3D" id="3.20.20.80">
    <property type="entry name" value="Glycosidases"/>
    <property type="match status" value="1"/>
</dbReference>
<accession>A0A9W5RE13</accession>
<dbReference type="OrthoDB" id="9802433at2"/>
<sequence length="447" mass="50099">MSSFSSSAILWQVFPLGALGTPATNPEVEGEDYCPPRTLRDLEPWLDHAVRIGANVLSLGPIFHSYSHGYDTIDYYRIDPRLGTLEDFKSLVEAAHARGVKIVLDGVFNHVGSRHRLVEGLRNGPSEDAQMLVPNWDEWKEGELPAYHCFEGHTGLATLNHANPRVREEITNVMNHWLDLGADGWRLDAAYAMSPSVWSDILPKVRSRHQEAWIVAEVIHGEYADMVSQSGWDSLTEYELWKATWSALNDANFYELDWTLGRHNDLLDTFVPQTFIGNHDVTRIATQLNNQEQVGIAAAILFSVGGVPSIYYGDEMGFTGRKEERLGGDDAIRQPLPSSPEQAMQDPRAQHFFHWYASLCAMRRQRPWLWHAKTKAVHLENEVMRFVSYNGDQAITVVLNISDAPLPRGSEVLQGCGEPIAGQFDNNALRPNAYVIFDGECGSDLGS</sequence>
<gene>
    <name evidence="4" type="ORF">HMPREF9238_00470</name>
</gene>
<dbReference type="GO" id="GO:0016798">
    <property type="term" value="F:hydrolase activity, acting on glycosyl bonds"/>
    <property type="evidence" value="ECO:0007669"/>
    <property type="project" value="UniProtKB-KW"/>
</dbReference>
<comment type="caution">
    <text evidence="4">The sequence shown here is derived from an EMBL/GenBank/DDBJ whole genome shotgun (WGS) entry which is preliminary data.</text>
</comment>
<dbReference type="Pfam" id="PF00128">
    <property type="entry name" value="Alpha-amylase"/>
    <property type="match status" value="1"/>
</dbReference>
<organism evidence="4 5">
    <name type="scientific">Gleimia europaea ACS-120-V-Col10b</name>
    <dbReference type="NCBI Taxonomy" id="883069"/>
    <lineage>
        <taxon>Bacteria</taxon>
        <taxon>Bacillati</taxon>
        <taxon>Actinomycetota</taxon>
        <taxon>Actinomycetes</taxon>
        <taxon>Actinomycetales</taxon>
        <taxon>Actinomycetaceae</taxon>
        <taxon>Gleimia</taxon>
    </lineage>
</organism>
<keyword evidence="1" id="KW-0378">Hydrolase</keyword>
<proteinExistence type="predicted"/>
<evidence type="ECO:0000313" key="5">
    <source>
        <dbReference type="Proteomes" id="UP000014387"/>
    </source>
</evidence>
<dbReference type="Proteomes" id="UP000014387">
    <property type="component" value="Unassembled WGS sequence"/>
</dbReference>
<dbReference type="InterPro" id="IPR006047">
    <property type="entry name" value="GH13_cat_dom"/>
</dbReference>
<dbReference type="InterPro" id="IPR017853">
    <property type="entry name" value="GH"/>
</dbReference>
<dbReference type="GO" id="GO:0005975">
    <property type="term" value="P:carbohydrate metabolic process"/>
    <property type="evidence" value="ECO:0007669"/>
    <property type="project" value="InterPro"/>
</dbReference>
<feature type="domain" description="Glycosyl hydrolase family 13 catalytic" evidence="3">
    <location>
        <begin position="12"/>
        <end position="363"/>
    </location>
</feature>
<dbReference type="AlphaFoldDB" id="A0A9W5RE13"/>
<keyword evidence="2" id="KW-0326">Glycosidase</keyword>
<dbReference type="RefSeq" id="WP_016443831.1">
    <property type="nucleotide sequence ID" value="NZ_KE150266.1"/>
</dbReference>
<evidence type="ECO:0000256" key="1">
    <source>
        <dbReference type="ARBA" id="ARBA00022801"/>
    </source>
</evidence>
<dbReference type="PANTHER" id="PTHR10357">
    <property type="entry name" value="ALPHA-AMYLASE FAMILY MEMBER"/>
    <property type="match status" value="1"/>
</dbReference>
<evidence type="ECO:0000259" key="3">
    <source>
        <dbReference type="SMART" id="SM00642"/>
    </source>
</evidence>
<evidence type="ECO:0000313" key="4">
    <source>
        <dbReference type="EMBL" id="EPD30719.1"/>
    </source>
</evidence>
<reference evidence="4 5" key="1">
    <citation type="submission" date="2013-05" db="EMBL/GenBank/DDBJ databases">
        <title>The Genome Sequence of Actinomyces europaeus ACS-120-V-COL10B.</title>
        <authorList>
            <consortium name="The Broad Institute Genomics Platform"/>
            <person name="Earl A."/>
            <person name="Ward D."/>
            <person name="Feldgarden M."/>
            <person name="Gevers D."/>
            <person name="Saerens B."/>
            <person name="Vaneechoutte M."/>
            <person name="Walker B."/>
            <person name="Young S."/>
            <person name="Zeng Q."/>
            <person name="Gargeya S."/>
            <person name="Fitzgerald M."/>
            <person name="Haas B."/>
            <person name="Abouelleil A."/>
            <person name="Allen A.W."/>
            <person name="Alvarado L."/>
            <person name="Arachchi H.M."/>
            <person name="Berlin A.M."/>
            <person name="Chapman S.B."/>
            <person name="Gainer-Dewar J."/>
            <person name="Goldberg J."/>
            <person name="Griggs A."/>
            <person name="Gujja S."/>
            <person name="Hansen M."/>
            <person name="Howarth C."/>
            <person name="Imamovic A."/>
            <person name="Ireland A."/>
            <person name="Larimer J."/>
            <person name="McCowan C."/>
            <person name="Murphy C."/>
            <person name="Pearson M."/>
            <person name="Poon T.W."/>
            <person name="Priest M."/>
            <person name="Roberts A."/>
            <person name="Saif S."/>
            <person name="Shea T."/>
            <person name="Sisk P."/>
            <person name="Sykes S."/>
            <person name="Wortman J."/>
            <person name="Nusbaum C."/>
            <person name="Birren B."/>
        </authorList>
    </citation>
    <scope>NUCLEOTIDE SEQUENCE [LARGE SCALE GENOMIC DNA]</scope>
    <source>
        <strain evidence="4 5">ACS-120-V-Col10b</strain>
    </source>
</reference>
<name>A0A9W5RE13_9ACTO</name>
<dbReference type="SUPFAM" id="SSF51445">
    <property type="entry name" value="(Trans)glycosidases"/>
    <property type="match status" value="1"/>
</dbReference>
<evidence type="ECO:0000256" key="2">
    <source>
        <dbReference type="ARBA" id="ARBA00023295"/>
    </source>
</evidence>
<dbReference type="EMBL" id="AGWN01000001">
    <property type="protein sequence ID" value="EPD30719.1"/>
    <property type="molecule type" value="Genomic_DNA"/>
</dbReference>
<keyword evidence="5" id="KW-1185">Reference proteome</keyword>
<dbReference type="SMART" id="SM00642">
    <property type="entry name" value="Aamy"/>
    <property type="match status" value="1"/>
</dbReference>
<protein>
    <recommendedName>
        <fullName evidence="3">Glycosyl hydrolase family 13 catalytic domain-containing protein</fullName>
    </recommendedName>
</protein>
<dbReference type="PANTHER" id="PTHR10357:SF210">
    <property type="entry name" value="MALTODEXTRIN GLUCOSIDASE"/>
    <property type="match status" value="1"/>
</dbReference>